<organism evidence="4 5">
    <name type="scientific">Deefgea tanakiae</name>
    <dbReference type="NCBI Taxonomy" id="2865840"/>
    <lineage>
        <taxon>Bacteria</taxon>
        <taxon>Pseudomonadati</taxon>
        <taxon>Pseudomonadota</taxon>
        <taxon>Betaproteobacteria</taxon>
        <taxon>Neisseriales</taxon>
        <taxon>Chitinibacteraceae</taxon>
        <taxon>Deefgea</taxon>
    </lineage>
</organism>
<dbReference type="EMBL" id="CP081150">
    <property type="protein sequence ID" value="QZA78972.1"/>
    <property type="molecule type" value="Genomic_DNA"/>
</dbReference>
<dbReference type="SUPFAM" id="SSF55811">
    <property type="entry name" value="Nudix"/>
    <property type="match status" value="1"/>
</dbReference>
<dbReference type="CDD" id="cd04664">
    <property type="entry name" value="NUDIX_DHNTPase_like"/>
    <property type="match status" value="1"/>
</dbReference>
<proteinExistence type="predicted"/>
<protein>
    <submittedName>
        <fullName evidence="4">Dihydroneopterin triphosphate diphosphatase</fullName>
        <ecNumber evidence="4">3.6.1.67</ecNumber>
    </submittedName>
</protein>
<dbReference type="InterPro" id="IPR003564">
    <property type="entry name" value="DHNTPase"/>
</dbReference>
<dbReference type="PROSITE" id="PS00893">
    <property type="entry name" value="NUDIX_BOX"/>
    <property type="match status" value="1"/>
</dbReference>
<dbReference type="Proteomes" id="UP000825679">
    <property type="component" value="Chromosome"/>
</dbReference>
<dbReference type="Gene3D" id="3.90.79.10">
    <property type="entry name" value="Nucleoside Triphosphate Pyrophosphohydrolase"/>
    <property type="match status" value="1"/>
</dbReference>
<evidence type="ECO:0000259" key="3">
    <source>
        <dbReference type="PROSITE" id="PS51462"/>
    </source>
</evidence>
<evidence type="ECO:0000313" key="5">
    <source>
        <dbReference type="Proteomes" id="UP000825679"/>
    </source>
</evidence>
<dbReference type="PRINTS" id="PR01404">
    <property type="entry name" value="NPPPHYDRLASE"/>
</dbReference>
<dbReference type="NCBIfam" id="NF006961">
    <property type="entry name" value="PRK09438.1"/>
    <property type="match status" value="1"/>
</dbReference>
<gene>
    <name evidence="4" type="primary">nudB</name>
    <name evidence="4" type="ORF">K4H28_06130</name>
</gene>
<accession>A0ABX8Z8R9</accession>
<dbReference type="GO" id="GO:0019177">
    <property type="term" value="F:dihydroneopterin triphosphate pyrophosphohydrolase activity"/>
    <property type="evidence" value="ECO:0007669"/>
    <property type="project" value="UniProtKB-EC"/>
</dbReference>
<evidence type="ECO:0000256" key="1">
    <source>
        <dbReference type="ARBA" id="ARBA00001946"/>
    </source>
</evidence>
<evidence type="ECO:0000313" key="4">
    <source>
        <dbReference type="EMBL" id="QZA78972.1"/>
    </source>
</evidence>
<reference evidence="4 5" key="1">
    <citation type="submission" date="2021-08" db="EMBL/GenBank/DDBJ databases">
        <title>complete genome sequencing of Deefgea sp. D25.</title>
        <authorList>
            <person name="Bae J.-W."/>
            <person name="Gim D.-H."/>
        </authorList>
    </citation>
    <scope>NUCLEOTIDE SEQUENCE [LARGE SCALE GENOMIC DNA]</scope>
    <source>
        <strain evidence="4 5">D25</strain>
    </source>
</reference>
<dbReference type="RefSeq" id="WP_221007491.1">
    <property type="nucleotide sequence ID" value="NZ_CP081150.1"/>
</dbReference>
<dbReference type="InterPro" id="IPR015797">
    <property type="entry name" value="NUDIX_hydrolase-like_dom_sf"/>
</dbReference>
<keyword evidence="2 4" id="KW-0378">Hydrolase</keyword>
<name>A0ABX8Z8R9_9NEIS</name>
<dbReference type="PANTHER" id="PTHR43736:SF1">
    <property type="entry name" value="DIHYDRONEOPTERIN TRIPHOSPHATE DIPHOSPHATASE"/>
    <property type="match status" value="1"/>
</dbReference>
<dbReference type="InterPro" id="IPR000086">
    <property type="entry name" value="NUDIX_hydrolase_dom"/>
</dbReference>
<sequence>MPYKQPISILLVIHTSDLQVLLLERSDFAGAWQSVTGSSEANEVLIDTARRELFEETGLVVSNDDIVDWQQSTDFEIFERWRHRYAPGVTHNTEHVFSVQVPIDSIITIAPREHTQYCWTNIDDAIDKVFSPSNAEALRQLPEKV</sequence>
<dbReference type="Pfam" id="PF00293">
    <property type="entry name" value="NUDIX"/>
    <property type="match status" value="1"/>
</dbReference>
<dbReference type="PROSITE" id="PS51462">
    <property type="entry name" value="NUDIX"/>
    <property type="match status" value="1"/>
</dbReference>
<evidence type="ECO:0000256" key="2">
    <source>
        <dbReference type="ARBA" id="ARBA00022801"/>
    </source>
</evidence>
<dbReference type="InterPro" id="IPR020084">
    <property type="entry name" value="NUDIX_hydrolase_CS"/>
</dbReference>
<feature type="domain" description="Nudix hydrolase" evidence="3">
    <location>
        <begin position="2"/>
        <end position="142"/>
    </location>
</feature>
<keyword evidence="5" id="KW-1185">Reference proteome</keyword>
<comment type="cofactor">
    <cofactor evidence="1">
        <name>Mg(2+)</name>
        <dbReference type="ChEBI" id="CHEBI:18420"/>
    </cofactor>
</comment>
<dbReference type="EC" id="3.6.1.67" evidence="4"/>
<dbReference type="PANTHER" id="PTHR43736">
    <property type="entry name" value="ADP-RIBOSE PYROPHOSPHATASE"/>
    <property type="match status" value="1"/>
</dbReference>